<dbReference type="InterPro" id="IPR017850">
    <property type="entry name" value="Alkaline_phosphatase_core_sf"/>
</dbReference>
<evidence type="ECO:0000256" key="1">
    <source>
        <dbReference type="ARBA" id="ARBA00000370"/>
    </source>
</evidence>
<reference evidence="8" key="1">
    <citation type="submission" date="2016-06" db="EMBL/GenBank/DDBJ databases">
        <title>Draft genome sequence of Desulfoplanes formicivorans strain Pf12B.</title>
        <authorList>
            <person name="Watanabe M."/>
            <person name="Kojima H."/>
            <person name="Fukui M."/>
        </authorList>
    </citation>
    <scope>NUCLEOTIDE SEQUENCE [LARGE SCALE GENOMIC DNA]</scope>
    <source>
        <strain evidence="8">Pf12B</strain>
    </source>
</reference>
<sequence>MKQLLVLVADGMGDWPLEALGNKTPLEAAHTPNMDFLAANGCMGTCQTVPEGMQPGSDVANMALLGYAPETYHTGRGPIEAAAQGLELDPDDLVWRLNLVTVSGYDHQATMLDYSAGHMDTKVAREIITHLQDQLGDATFTFYPGIQYRHLLVQKKGRTAPEAGLSINPPHDITDQPIAADLGAYASSTRLMNLLTRARELMAPWSNRCAANAIWPWGQGTPLMLPGFESTFGPRGGIISAVDLVKGLGRAAGMEVMEIPGATGFLDTNYQGKVDAARMFLDQGDYVYLHVEAPDECGHMGDPAKKIQAIEDFDAKVLGPLLQSHGQRDMLWVLTCDHFTPIARRTHTTDPVPFVIHSAGITPSHHSTRFDEAQAARTGLLLDGGPTLMATILDWAGWKA</sequence>
<dbReference type="CDD" id="cd16011">
    <property type="entry name" value="iPGM_like"/>
    <property type="match status" value="1"/>
</dbReference>
<accession>A0A194AGZ9</accession>
<proteinExistence type="inferred from homology"/>
<comment type="catalytic activity">
    <reaction evidence="1">
        <text>(2R)-2-phosphoglycerate = (2R)-3-phosphoglycerate</text>
        <dbReference type="Rhea" id="RHEA:15901"/>
        <dbReference type="ChEBI" id="CHEBI:58272"/>
        <dbReference type="ChEBI" id="CHEBI:58289"/>
        <dbReference type="EC" id="5.4.2.12"/>
    </reaction>
</comment>
<comment type="similarity">
    <text evidence="4">Belongs to the BPG-independent phosphoglycerate mutase family. A-PGAM subfamily.</text>
</comment>
<evidence type="ECO:0000259" key="6">
    <source>
        <dbReference type="Pfam" id="PF01676"/>
    </source>
</evidence>
<dbReference type="SUPFAM" id="SSF53649">
    <property type="entry name" value="Alkaline phosphatase-like"/>
    <property type="match status" value="1"/>
</dbReference>
<dbReference type="NCBIfam" id="NF003242">
    <property type="entry name" value="PRK04200.1"/>
    <property type="match status" value="1"/>
</dbReference>
<dbReference type="NCBIfam" id="TIGR00306">
    <property type="entry name" value="apgM"/>
    <property type="match status" value="1"/>
</dbReference>
<dbReference type="AlphaFoldDB" id="A0A194AGZ9"/>
<keyword evidence="8" id="KW-1185">Reference proteome</keyword>
<protein>
    <submittedName>
        <fullName evidence="7">Phosphoglycerate mutase</fullName>
    </submittedName>
</protein>
<dbReference type="PANTHER" id="PTHR31209:SF4">
    <property type="entry name" value="2,3-BISPHOSPHOGLYCERATE-INDEPENDENT PHOSPHOGLYCERATE MUTASE"/>
    <property type="match status" value="1"/>
</dbReference>
<dbReference type="InterPro" id="IPR006124">
    <property type="entry name" value="Metalloenzyme"/>
</dbReference>
<evidence type="ECO:0000313" key="7">
    <source>
        <dbReference type="EMBL" id="GAU08361.1"/>
    </source>
</evidence>
<name>A0A194AGZ9_9BACT</name>
<comment type="function">
    <text evidence="2">Catalyzes the interconversion of 2-phosphoglycerate and 3-phosphoglycerate.</text>
</comment>
<evidence type="ECO:0000256" key="4">
    <source>
        <dbReference type="ARBA" id="ARBA00005524"/>
    </source>
</evidence>
<dbReference type="PIRSF" id="PIRSF006392">
    <property type="entry name" value="IPGAM_arch"/>
    <property type="match status" value="1"/>
</dbReference>
<evidence type="ECO:0000313" key="8">
    <source>
        <dbReference type="Proteomes" id="UP000095200"/>
    </source>
</evidence>
<organism evidence="7 8">
    <name type="scientific">Desulfoplanes formicivorans</name>
    <dbReference type="NCBI Taxonomy" id="1592317"/>
    <lineage>
        <taxon>Bacteria</taxon>
        <taxon>Pseudomonadati</taxon>
        <taxon>Thermodesulfobacteriota</taxon>
        <taxon>Desulfovibrionia</taxon>
        <taxon>Desulfovibrionales</taxon>
        <taxon>Desulfoplanaceae</taxon>
        <taxon>Desulfoplanes</taxon>
    </lineage>
</organism>
<dbReference type="PANTHER" id="PTHR31209">
    <property type="entry name" value="COFACTOR-INDEPENDENT PHOSPHOGLYCERATE MUTASE"/>
    <property type="match status" value="1"/>
</dbReference>
<dbReference type="GO" id="GO:0006096">
    <property type="term" value="P:glycolytic process"/>
    <property type="evidence" value="ECO:0007669"/>
    <property type="project" value="UniProtKB-KW"/>
</dbReference>
<dbReference type="GO" id="GO:0046872">
    <property type="term" value="F:metal ion binding"/>
    <property type="evidence" value="ECO:0007669"/>
    <property type="project" value="InterPro"/>
</dbReference>
<gene>
    <name evidence="7" type="ORF">DPF_1069</name>
</gene>
<dbReference type="Pfam" id="PF10143">
    <property type="entry name" value="PhosphMutase"/>
    <property type="match status" value="1"/>
</dbReference>
<dbReference type="GO" id="GO:0004619">
    <property type="term" value="F:phosphoglycerate mutase activity"/>
    <property type="evidence" value="ECO:0007669"/>
    <property type="project" value="UniProtKB-EC"/>
</dbReference>
<dbReference type="Proteomes" id="UP000095200">
    <property type="component" value="Unassembled WGS sequence"/>
</dbReference>
<evidence type="ECO:0000256" key="3">
    <source>
        <dbReference type="ARBA" id="ARBA00004921"/>
    </source>
</evidence>
<dbReference type="Gene3D" id="3.40.720.10">
    <property type="entry name" value="Alkaline Phosphatase, subunit A"/>
    <property type="match status" value="2"/>
</dbReference>
<dbReference type="InterPro" id="IPR004456">
    <property type="entry name" value="Pglycerate_mutase_ApgM"/>
</dbReference>
<dbReference type="OrthoDB" id="9804453at2"/>
<evidence type="ECO:0000256" key="5">
    <source>
        <dbReference type="ARBA" id="ARBA00023152"/>
    </source>
</evidence>
<dbReference type="STRING" id="1592317.DPF_1069"/>
<feature type="domain" description="Metalloenzyme" evidence="6">
    <location>
        <begin position="2"/>
        <end position="390"/>
    </location>
</feature>
<dbReference type="Pfam" id="PF01676">
    <property type="entry name" value="Metalloenzyme"/>
    <property type="match status" value="1"/>
</dbReference>
<evidence type="ECO:0000256" key="2">
    <source>
        <dbReference type="ARBA" id="ARBA00002315"/>
    </source>
</evidence>
<comment type="pathway">
    <text evidence="3">Carbohydrate degradation.</text>
</comment>
<comment type="caution">
    <text evidence="7">The sequence shown here is derived from an EMBL/GenBank/DDBJ whole genome shotgun (WGS) entry which is preliminary data.</text>
</comment>
<dbReference type="EMBL" id="BDFE01000015">
    <property type="protein sequence ID" value="GAU08361.1"/>
    <property type="molecule type" value="Genomic_DNA"/>
</dbReference>
<keyword evidence="5" id="KW-0324">Glycolysis</keyword>
<dbReference type="RefSeq" id="WP_069858751.1">
    <property type="nucleotide sequence ID" value="NZ_BDFE01000015.1"/>
</dbReference>